<evidence type="ECO:0000256" key="4">
    <source>
        <dbReference type="ARBA" id="ARBA00023242"/>
    </source>
</evidence>
<keyword evidence="3" id="KW-0963">Cytoplasm</keyword>
<evidence type="ECO:0000256" key="3">
    <source>
        <dbReference type="ARBA" id="ARBA00022490"/>
    </source>
</evidence>
<feature type="non-terminal residue" evidence="6">
    <location>
        <position position="102"/>
    </location>
</feature>
<name>A0A6S7GH46_PARCT</name>
<dbReference type="Pfam" id="PF14811">
    <property type="entry name" value="TPD"/>
    <property type="match status" value="1"/>
</dbReference>
<keyword evidence="4" id="KW-0539">Nucleus</keyword>
<dbReference type="PANTHER" id="PTHR31661:SF1">
    <property type="entry name" value="CDAN1-INTERACTING NUCLEASE 1"/>
    <property type="match status" value="1"/>
</dbReference>
<dbReference type="EMBL" id="CACRXK020001371">
    <property type="protein sequence ID" value="CAB3988739.1"/>
    <property type="molecule type" value="Genomic_DNA"/>
</dbReference>
<comment type="subcellular location">
    <subcellularLocation>
        <location evidence="2">Cytoplasm</location>
    </subcellularLocation>
    <subcellularLocation>
        <location evidence="1">Nucleus</location>
    </subcellularLocation>
</comment>
<comment type="caution">
    <text evidence="6">The sequence shown here is derived from an EMBL/GenBank/DDBJ whole genome shotgun (WGS) entry which is preliminary data.</text>
</comment>
<protein>
    <recommendedName>
        <fullName evidence="5">CDAN1-interacting nuclease 1</fullName>
    </recommendedName>
</protein>
<dbReference type="Proteomes" id="UP001152795">
    <property type="component" value="Unassembled WGS sequence"/>
</dbReference>
<dbReference type="OrthoDB" id="1272at2759"/>
<keyword evidence="7" id="KW-1185">Reference proteome</keyword>
<dbReference type="GO" id="GO:0005634">
    <property type="term" value="C:nucleus"/>
    <property type="evidence" value="ECO:0007669"/>
    <property type="project" value="UniProtKB-SubCell"/>
</dbReference>
<dbReference type="AlphaFoldDB" id="A0A6S7GH46"/>
<sequence>ENDMRSQGYDKTPDFKLQVPIAVDGRVVNWIESKASFGDESSHKTYLKDQFWSYWNRFGPGMVIYWFGFIDELDCNRDKGIILSDQFPSNLITLTSLLWKDD</sequence>
<dbReference type="InterPro" id="IPR029404">
    <property type="entry name" value="CDIN1"/>
</dbReference>
<gene>
    <name evidence="6" type="ORF">PACLA_8A018586</name>
</gene>
<evidence type="ECO:0000256" key="5">
    <source>
        <dbReference type="ARBA" id="ARBA00023480"/>
    </source>
</evidence>
<evidence type="ECO:0000256" key="2">
    <source>
        <dbReference type="ARBA" id="ARBA00004496"/>
    </source>
</evidence>
<accession>A0A6S7GH46</accession>
<dbReference type="GO" id="GO:0005737">
    <property type="term" value="C:cytoplasm"/>
    <property type="evidence" value="ECO:0007669"/>
    <property type="project" value="UniProtKB-SubCell"/>
</dbReference>
<organism evidence="6 7">
    <name type="scientific">Paramuricea clavata</name>
    <name type="common">Red gorgonian</name>
    <name type="synonym">Violescent sea-whip</name>
    <dbReference type="NCBI Taxonomy" id="317549"/>
    <lineage>
        <taxon>Eukaryota</taxon>
        <taxon>Metazoa</taxon>
        <taxon>Cnidaria</taxon>
        <taxon>Anthozoa</taxon>
        <taxon>Octocorallia</taxon>
        <taxon>Malacalcyonacea</taxon>
        <taxon>Plexauridae</taxon>
        <taxon>Paramuricea</taxon>
    </lineage>
</organism>
<evidence type="ECO:0000256" key="1">
    <source>
        <dbReference type="ARBA" id="ARBA00004123"/>
    </source>
</evidence>
<evidence type="ECO:0000313" key="7">
    <source>
        <dbReference type="Proteomes" id="UP001152795"/>
    </source>
</evidence>
<evidence type="ECO:0000313" key="6">
    <source>
        <dbReference type="EMBL" id="CAB3988739.1"/>
    </source>
</evidence>
<proteinExistence type="predicted"/>
<reference evidence="6" key="1">
    <citation type="submission" date="2020-04" db="EMBL/GenBank/DDBJ databases">
        <authorList>
            <person name="Alioto T."/>
            <person name="Alioto T."/>
            <person name="Gomez Garrido J."/>
        </authorList>
    </citation>
    <scope>NUCLEOTIDE SEQUENCE</scope>
    <source>
        <strain evidence="6">A484AB</strain>
    </source>
</reference>
<dbReference type="PANTHER" id="PTHR31661">
    <property type="entry name" value="SIMILAR TO CDNA SEQUENCE BC052040"/>
    <property type="match status" value="1"/>
</dbReference>